<evidence type="ECO:0000313" key="2">
    <source>
        <dbReference type="Proteomes" id="UP000657574"/>
    </source>
</evidence>
<evidence type="ECO:0000313" key="1">
    <source>
        <dbReference type="EMBL" id="GGI99451.1"/>
    </source>
</evidence>
<dbReference type="Proteomes" id="UP000657574">
    <property type="component" value="Unassembled WGS sequence"/>
</dbReference>
<comment type="caution">
    <text evidence="1">The sequence shown here is derived from an EMBL/GenBank/DDBJ whole genome shotgun (WGS) entry which is preliminary data.</text>
</comment>
<accession>A0A917NGU6</accession>
<dbReference type="EMBL" id="BMQA01000001">
    <property type="protein sequence ID" value="GGI99451.1"/>
    <property type="molecule type" value="Genomic_DNA"/>
</dbReference>
<keyword evidence="2" id="KW-1185">Reference proteome</keyword>
<name>A0A917NGU6_9ACTN</name>
<reference evidence="1" key="2">
    <citation type="submission" date="2020-09" db="EMBL/GenBank/DDBJ databases">
        <authorList>
            <person name="Sun Q."/>
            <person name="Ohkuma M."/>
        </authorList>
    </citation>
    <scope>NUCLEOTIDE SEQUENCE</scope>
    <source>
        <strain evidence="1">JCM 3086</strain>
    </source>
</reference>
<gene>
    <name evidence="1" type="ORF">GCM10010121_007130</name>
</gene>
<reference evidence="1" key="1">
    <citation type="journal article" date="2014" name="Int. J. Syst. Evol. Microbiol.">
        <title>Complete genome sequence of Corynebacterium casei LMG S-19264T (=DSM 44701T), isolated from a smear-ripened cheese.</title>
        <authorList>
            <consortium name="US DOE Joint Genome Institute (JGI-PGF)"/>
            <person name="Walter F."/>
            <person name="Albersmeier A."/>
            <person name="Kalinowski J."/>
            <person name="Ruckert C."/>
        </authorList>
    </citation>
    <scope>NUCLEOTIDE SEQUENCE</scope>
    <source>
        <strain evidence="1">JCM 3086</strain>
    </source>
</reference>
<proteinExistence type="predicted"/>
<sequence length="79" mass="8490">MCVRCCEAPCDVGEPGPPGRYGRQLSAQSATDAARLRETAERLTGVTFAAVRGDRILHTSVATDQDRAMAGGSLRRLRE</sequence>
<organism evidence="1 2">
    <name type="scientific">Streptomyces brasiliensis</name>
    <dbReference type="NCBI Taxonomy" id="1954"/>
    <lineage>
        <taxon>Bacteria</taxon>
        <taxon>Bacillati</taxon>
        <taxon>Actinomycetota</taxon>
        <taxon>Actinomycetes</taxon>
        <taxon>Kitasatosporales</taxon>
        <taxon>Streptomycetaceae</taxon>
        <taxon>Streptomyces</taxon>
    </lineage>
</organism>
<protein>
    <submittedName>
        <fullName evidence="1">Uncharacterized protein</fullName>
    </submittedName>
</protein>
<dbReference type="AlphaFoldDB" id="A0A917NGU6"/>